<accession>A0A1H0RCN3</accession>
<dbReference type="PANTHER" id="PTHR42867:SF1">
    <property type="entry name" value="MEMBRANE PROTEIN-RELATED"/>
    <property type="match status" value="1"/>
</dbReference>
<protein>
    <submittedName>
        <fullName evidence="2">Uncharacterized conserved protein YqhQ</fullName>
    </submittedName>
</protein>
<dbReference type="PANTHER" id="PTHR42867">
    <property type="entry name" value="MEMBRANE PROTEIN-RELATED"/>
    <property type="match status" value="1"/>
</dbReference>
<reference evidence="2 3" key="1">
    <citation type="submission" date="2016-10" db="EMBL/GenBank/DDBJ databases">
        <authorList>
            <person name="de Groot N.N."/>
        </authorList>
    </citation>
    <scope>NUCLEOTIDE SEQUENCE [LARGE SCALE GENOMIC DNA]</scope>
    <source>
        <strain evidence="2 3">S137</strain>
    </source>
</reference>
<evidence type="ECO:0000256" key="1">
    <source>
        <dbReference type="SAM" id="Phobius"/>
    </source>
</evidence>
<dbReference type="Proteomes" id="UP000182412">
    <property type="component" value="Unassembled WGS sequence"/>
</dbReference>
<evidence type="ECO:0000313" key="2">
    <source>
        <dbReference type="EMBL" id="SDP27313.1"/>
    </source>
</evidence>
<sequence length="317" mass="34984">MSKKLMVGGQAVIEGVMMRGPKLTATAVRDPQGKIQVETKPVNSISDRFPILKKPFLRGTVSLIESLTIGMRSLSYSAKMAGEEDEQLSDKEMAGTIVFALALASVLFIAIPTFGAKWLHSATEDPMVLNLLEGGLRLVIFLLYIWGISQMKDIRRVFMYHGAEHKTIFCYEAGLPLTVENVQKFPRLHPRCGTNFLLIVMLVSIFVFAFLGWPSLLERIASRILLLPVVAGISYEIIRLAGRSDNSIIQTAIKPGLWLQYLTTRPPEDEMVEVAIESLKAVLPEEEIVEGTPDYIKKANEEAAPVESAPVAAAVTE</sequence>
<dbReference type="AlphaFoldDB" id="A0A1H0RCN3"/>
<keyword evidence="1" id="KW-0812">Transmembrane</keyword>
<feature type="transmembrane region" description="Helical" evidence="1">
    <location>
        <begin position="127"/>
        <end position="146"/>
    </location>
</feature>
<dbReference type="EMBL" id="FNJQ01000011">
    <property type="protein sequence ID" value="SDP27313.1"/>
    <property type="molecule type" value="Genomic_DNA"/>
</dbReference>
<dbReference type="Pfam" id="PF07136">
    <property type="entry name" value="DUF1385"/>
    <property type="match status" value="1"/>
</dbReference>
<dbReference type="RefSeq" id="WP_074572088.1">
    <property type="nucleotide sequence ID" value="NZ_FNJQ01000011.1"/>
</dbReference>
<organism evidence="2 3">
    <name type="scientific">Selenomonas ruminantium</name>
    <dbReference type="NCBI Taxonomy" id="971"/>
    <lineage>
        <taxon>Bacteria</taxon>
        <taxon>Bacillati</taxon>
        <taxon>Bacillota</taxon>
        <taxon>Negativicutes</taxon>
        <taxon>Selenomonadales</taxon>
        <taxon>Selenomonadaceae</taxon>
        <taxon>Selenomonas</taxon>
    </lineage>
</organism>
<name>A0A1H0RCN3_SELRU</name>
<gene>
    <name evidence="2" type="ORF">SAMN05216366_11176</name>
</gene>
<keyword evidence="1" id="KW-1133">Transmembrane helix</keyword>
<feature type="transmembrane region" description="Helical" evidence="1">
    <location>
        <begin position="97"/>
        <end position="115"/>
    </location>
</feature>
<dbReference type="InterPro" id="IPR010787">
    <property type="entry name" value="DUF1385"/>
</dbReference>
<keyword evidence="1" id="KW-0472">Membrane</keyword>
<dbReference type="OrthoDB" id="9784805at2"/>
<evidence type="ECO:0000313" key="3">
    <source>
        <dbReference type="Proteomes" id="UP000182412"/>
    </source>
</evidence>
<feature type="transmembrane region" description="Helical" evidence="1">
    <location>
        <begin position="196"/>
        <end position="214"/>
    </location>
</feature>
<proteinExistence type="predicted"/>